<proteinExistence type="inferred from homology"/>
<name>A0AAV8TP45_9ROSI</name>
<keyword evidence="12" id="KW-1185">Reference proteome</keyword>
<evidence type="ECO:0000256" key="1">
    <source>
        <dbReference type="ARBA" id="ARBA00001971"/>
    </source>
</evidence>
<evidence type="ECO:0000256" key="2">
    <source>
        <dbReference type="ARBA" id="ARBA00010617"/>
    </source>
</evidence>
<dbReference type="Proteomes" id="UP001159364">
    <property type="component" value="Linkage Group LG04"/>
</dbReference>
<keyword evidence="6 8" id="KW-0408">Iron</keyword>
<keyword evidence="7 9" id="KW-0503">Monooxygenase</keyword>
<evidence type="ECO:0000256" key="8">
    <source>
        <dbReference type="PIRSR" id="PIRSR602401-1"/>
    </source>
</evidence>
<dbReference type="InterPro" id="IPR002401">
    <property type="entry name" value="Cyt_P450_E_grp-I"/>
</dbReference>
<dbReference type="GO" id="GO:0005506">
    <property type="term" value="F:iron ion binding"/>
    <property type="evidence" value="ECO:0007669"/>
    <property type="project" value="InterPro"/>
</dbReference>
<keyword evidence="3 8" id="KW-0349">Heme</keyword>
<evidence type="ECO:0000256" key="5">
    <source>
        <dbReference type="ARBA" id="ARBA00023002"/>
    </source>
</evidence>
<gene>
    <name evidence="11" type="ORF">K2173_023606</name>
</gene>
<dbReference type="PANTHER" id="PTHR47944:SF4">
    <property type="entry name" value="OS09G0441700 PROTEIN"/>
    <property type="match status" value="1"/>
</dbReference>
<evidence type="ECO:0000256" key="4">
    <source>
        <dbReference type="ARBA" id="ARBA00022723"/>
    </source>
</evidence>
<evidence type="ECO:0000256" key="7">
    <source>
        <dbReference type="ARBA" id="ARBA00023033"/>
    </source>
</evidence>
<evidence type="ECO:0000313" key="11">
    <source>
        <dbReference type="EMBL" id="KAJ8768702.1"/>
    </source>
</evidence>
<evidence type="ECO:0000256" key="9">
    <source>
        <dbReference type="RuleBase" id="RU000461"/>
    </source>
</evidence>
<accession>A0AAV8TP45</accession>
<reference evidence="11 12" key="1">
    <citation type="submission" date="2021-09" db="EMBL/GenBank/DDBJ databases">
        <title>Genomic insights and catalytic innovation underlie evolution of tropane alkaloids biosynthesis.</title>
        <authorList>
            <person name="Wang Y.-J."/>
            <person name="Tian T."/>
            <person name="Huang J.-P."/>
            <person name="Huang S.-X."/>
        </authorList>
    </citation>
    <scope>NUCLEOTIDE SEQUENCE [LARGE SCALE GENOMIC DNA]</scope>
    <source>
        <strain evidence="11">KIB-2018</strain>
        <tissue evidence="11">Leaf</tissue>
    </source>
</reference>
<keyword evidence="10" id="KW-0812">Transmembrane</keyword>
<organism evidence="11 12">
    <name type="scientific">Erythroxylum novogranatense</name>
    <dbReference type="NCBI Taxonomy" id="1862640"/>
    <lineage>
        <taxon>Eukaryota</taxon>
        <taxon>Viridiplantae</taxon>
        <taxon>Streptophyta</taxon>
        <taxon>Embryophyta</taxon>
        <taxon>Tracheophyta</taxon>
        <taxon>Spermatophyta</taxon>
        <taxon>Magnoliopsida</taxon>
        <taxon>eudicotyledons</taxon>
        <taxon>Gunneridae</taxon>
        <taxon>Pentapetalae</taxon>
        <taxon>rosids</taxon>
        <taxon>fabids</taxon>
        <taxon>Malpighiales</taxon>
        <taxon>Erythroxylaceae</taxon>
        <taxon>Erythroxylum</taxon>
    </lineage>
</organism>
<keyword evidence="10" id="KW-0472">Membrane</keyword>
<dbReference type="PROSITE" id="PS00086">
    <property type="entry name" value="CYTOCHROME_P450"/>
    <property type="match status" value="1"/>
</dbReference>
<evidence type="ECO:0000256" key="3">
    <source>
        <dbReference type="ARBA" id="ARBA00022617"/>
    </source>
</evidence>
<feature type="transmembrane region" description="Helical" evidence="10">
    <location>
        <begin position="21"/>
        <end position="44"/>
    </location>
</feature>
<comment type="similarity">
    <text evidence="2 9">Belongs to the cytochrome P450 family.</text>
</comment>
<evidence type="ECO:0000256" key="6">
    <source>
        <dbReference type="ARBA" id="ARBA00023004"/>
    </source>
</evidence>
<dbReference type="GO" id="GO:0019756">
    <property type="term" value="P:cyanogenic glycoside biosynthetic process"/>
    <property type="evidence" value="ECO:0007669"/>
    <property type="project" value="UniProtKB-ARBA"/>
</dbReference>
<keyword evidence="4 8" id="KW-0479">Metal-binding</keyword>
<dbReference type="PANTHER" id="PTHR47944">
    <property type="entry name" value="CYTOCHROME P450 98A9"/>
    <property type="match status" value="1"/>
</dbReference>
<dbReference type="GO" id="GO:0020037">
    <property type="term" value="F:heme binding"/>
    <property type="evidence" value="ECO:0007669"/>
    <property type="project" value="InterPro"/>
</dbReference>
<dbReference type="GO" id="GO:0016705">
    <property type="term" value="F:oxidoreductase activity, acting on paired donors, with incorporation or reduction of molecular oxygen"/>
    <property type="evidence" value="ECO:0007669"/>
    <property type="project" value="InterPro"/>
</dbReference>
<feature type="binding site" description="axial binding residue" evidence="8">
    <location>
        <position position="483"/>
    </location>
    <ligand>
        <name>heme</name>
        <dbReference type="ChEBI" id="CHEBI:30413"/>
    </ligand>
    <ligandPart>
        <name>Fe</name>
        <dbReference type="ChEBI" id="CHEBI:18248"/>
    </ligandPart>
</feature>
<dbReference type="SUPFAM" id="SSF48264">
    <property type="entry name" value="Cytochrome P450"/>
    <property type="match status" value="1"/>
</dbReference>
<dbReference type="EMBL" id="JAIWQS010000004">
    <property type="protein sequence ID" value="KAJ8768702.1"/>
    <property type="molecule type" value="Genomic_DNA"/>
</dbReference>
<comment type="caution">
    <text evidence="11">The sequence shown here is derived from an EMBL/GenBank/DDBJ whole genome shotgun (WGS) entry which is preliminary data.</text>
</comment>
<evidence type="ECO:0000313" key="12">
    <source>
        <dbReference type="Proteomes" id="UP001159364"/>
    </source>
</evidence>
<dbReference type="InterPro" id="IPR017972">
    <property type="entry name" value="Cyt_P450_CS"/>
</dbReference>
<protein>
    <recommendedName>
        <fullName evidence="13">Cytochrome P450</fullName>
    </recommendedName>
</protein>
<dbReference type="PRINTS" id="PR00463">
    <property type="entry name" value="EP450I"/>
</dbReference>
<dbReference type="GO" id="GO:0004497">
    <property type="term" value="F:monooxygenase activity"/>
    <property type="evidence" value="ECO:0007669"/>
    <property type="project" value="UniProtKB-KW"/>
</dbReference>
<dbReference type="AlphaFoldDB" id="A0AAV8TP45"/>
<dbReference type="FunFam" id="1.10.630.10:FF:000037">
    <property type="entry name" value="Cytochrome P450 9"/>
    <property type="match status" value="1"/>
</dbReference>
<evidence type="ECO:0008006" key="13">
    <source>
        <dbReference type="Google" id="ProtNLM"/>
    </source>
</evidence>
<dbReference type="CDD" id="cd20658">
    <property type="entry name" value="CYP79"/>
    <property type="match status" value="1"/>
</dbReference>
<evidence type="ECO:0000256" key="10">
    <source>
        <dbReference type="SAM" id="Phobius"/>
    </source>
</evidence>
<dbReference type="InterPro" id="IPR036396">
    <property type="entry name" value="Cyt_P450_sf"/>
</dbReference>
<keyword evidence="10" id="KW-1133">Transmembrane helix</keyword>
<comment type="cofactor">
    <cofactor evidence="1 8">
        <name>heme</name>
        <dbReference type="ChEBI" id="CHEBI:30413"/>
    </cofactor>
</comment>
<dbReference type="InterPro" id="IPR001128">
    <property type="entry name" value="Cyt_P450"/>
</dbReference>
<keyword evidence="5 9" id="KW-0560">Oxidoreductase</keyword>
<dbReference type="Gene3D" id="1.10.630.10">
    <property type="entry name" value="Cytochrome P450"/>
    <property type="match status" value="1"/>
</dbReference>
<sequence>MESSTAVIFSHVQAPEHGISMIYLIPILIMFITFLIHFVSFHALNVRGSDKSNSHQFQLPPGPKPWPVIGCLPQMLRNRPTFAWIHQLMNDMNTEIACIRLGNVHVVPVTCPNIAREFLKSQDEAFSSRPDFMSSKLVSKGYLTTIFSPSGDQWKKMKKILVTSFLSPAKHQLFYGKRLEEADNLVSYLYNQCKNNPEKGGLVNVRLATQHYCGNVIRKIVFNKRNFGKGMKDGGPGIEEKEHVDAIFTILFYVYSFCISDYMPSLIRLDLEGHEKVLKEKTDIVNKYHDPIIEERIQQWRKGMKDQEEDLLDILIALKDDNGNPLLSIEEIKAQITEIMLATLDNPSNAAEWAIAEIINKPEMMKRAIEELDRVVGRERLVQESDFSKLQYVKACAREAFRLHPMEPFNVPHVSTVDTTIANYFIPKGSHVLLSRRGLGRNPKVWDEPHKYRPERHLSNGDDVVLTEPELRFISFSTGRRGCIGVNLGTSMTVMLFARLLQGFSWSTPPGKSAIDLSESKTGLALAQPLVALAKPRLPHALYQELTSCVEYS</sequence>
<dbReference type="Pfam" id="PF00067">
    <property type="entry name" value="p450"/>
    <property type="match status" value="1"/>
</dbReference>